<reference evidence="7 8" key="1">
    <citation type="submission" date="2021-06" db="EMBL/GenBank/DDBJ databases">
        <authorList>
            <person name="Palmer J.M."/>
        </authorList>
    </citation>
    <scope>NUCLEOTIDE SEQUENCE [LARGE SCALE GENOMIC DNA]</scope>
    <source>
        <strain evidence="7 8">GA_2019</strain>
        <tissue evidence="7">Muscle</tissue>
    </source>
</reference>
<evidence type="ECO:0000256" key="3">
    <source>
        <dbReference type="ARBA" id="ARBA00022692"/>
    </source>
</evidence>
<keyword evidence="8" id="KW-1185">Reference proteome</keyword>
<keyword evidence="3 6" id="KW-0812">Transmembrane</keyword>
<dbReference type="SUPFAM" id="SSF161070">
    <property type="entry name" value="SNF-like"/>
    <property type="match status" value="1"/>
</dbReference>
<gene>
    <name evidence="7" type="ORF">GOODEAATRI_000809</name>
</gene>
<keyword evidence="2" id="KW-0813">Transport</keyword>
<dbReference type="PROSITE" id="PS50267">
    <property type="entry name" value="NA_NEUROTRAN_SYMP_3"/>
    <property type="match status" value="1"/>
</dbReference>
<evidence type="ECO:0000256" key="1">
    <source>
        <dbReference type="ARBA" id="ARBA00004141"/>
    </source>
</evidence>
<sequence>VVYVTATFPYFMLLILLIRGVTLPGAFDGIKFYLYPDISRLSDPQTRFYPIICFPLFTLADTSCHGELDLCDNKEKFLPDNYQNIQSM</sequence>
<dbReference type="InterPro" id="IPR037272">
    <property type="entry name" value="SNS_sf"/>
</dbReference>
<feature type="non-terminal residue" evidence="7">
    <location>
        <position position="1"/>
    </location>
</feature>
<evidence type="ECO:0000313" key="8">
    <source>
        <dbReference type="Proteomes" id="UP001476798"/>
    </source>
</evidence>
<accession>A0ABV0MNT0</accession>
<protein>
    <submittedName>
        <fullName evidence="7">Uncharacterized protein</fullName>
    </submittedName>
</protein>
<keyword evidence="5 6" id="KW-0472">Membrane</keyword>
<dbReference type="EMBL" id="JAHRIO010010020">
    <property type="protein sequence ID" value="MEQ2160586.1"/>
    <property type="molecule type" value="Genomic_DNA"/>
</dbReference>
<evidence type="ECO:0000256" key="2">
    <source>
        <dbReference type="ARBA" id="ARBA00022448"/>
    </source>
</evidence>
<proteinExistence type="predicted"/>
<evidence type="ECO:0000256" key="4">
    <source>
        <dbReference type="ARBA" id="ARBA00022989"/>
    </source>
</evidence>
<organism evidence="7 8">
    <name type="scientific">Goodea atripinnis</name>
    <dbReference type="NCBI Taxonomy" id="208336"/>
    <lineage>
        <taxon>Eukaryota</taxon>
        <taxon>Metazoa</taxon>
        <taxon>Chordata</taxon>
        <taxon>Craniata</taxon>
        <taxon>Vertebrata</taxon>
        <taxon>Euteleostomi</taxon>
        <taxon>Actinopterygii</taxon>
        <taxon>Neopterygii</taxon>
        <taxon>Teleostei</taxon>
        <taxon>Neoteleostei</taxon>
        <taxon>Acanthomorphata</taxon>
        <taxon>Ovalentaria</taxon>
        <taxon>Atherinomorphae</taxon>
        <taxon>Cyprinodontiformes</taxon>
        <taxon>Goodeidae</taxon>
        <taxon>Goodea</taxon>
    </lineage>
</organism>
<evidence type="ECO:0000256" key="6">
    <source>
        <dbReference type="SAM" id="Phobius"/>
    </source>
</evidence>
<name>A0ABV0MNT0_9TELE</name>
<comment type="caution">
    <text evidence="7">The sequence shown here is derived from an EMBL/GenBank/DDBJ whole genome shotgun (WGS) entry which is preliminary data.</text>
</comment>
<comment type="subcellular location">
    <subcellularLocation>
        <location evidence="1">Membrane</location>
        <topology evidence="1">Multi-pass membrane protein</topology>
    </subcellularLocation>
</comment>
<dbReference type="PANTHER" id="PTHR11616:SF124">
    <property type="entry name" value="SODIUM- AND CHLORIDE-DEPENDENT GABA TRANSPORTER 3"/>
    <property type="match status" value="1"/>
</dbReference>
<evidence type="ECO:0000256" key="5">
    <source>
        <dbReference type="ARBA" id="ARBA00023136"/>
    </source>
</evidence>
<dbReference type="Pfam" id="PF00209">
    <property type="entry name" value="SNF"/>
    <property type="match status" value="1"/>
</dbReference>
<dbReference type="Proteomes" id="UP001476798">
    <property type="component" value="Unassembled WGS sequence"/>
</dbReference>
<dbReference type="InterPro" id="IPR000175">
    <property type="entry name" value="Na/ntran_symport"/>
</dbReference>
<keyword evidence="4 6" id="KW-1133">Transmembrane helix</keyword>
<feature type="transmembrane region" description="Helical" evidence="6">
    <location>
        <begin position="6"/>
        <end position="27"/>
    </location>
</feature>
<evidence type="ECO:0000313" key="7">
    <source>
        <dbReference type="EMBL" id="MEQ2160586.1"/>
    </source>
</evidence>
<dbReference type="PANTHER" id="PTHR11616">
    <property type="entry name" value="SODIUM/CHLORIDE DEPENDENT TRANSPORTER"/>
    <property type="match status" value="1"/>
</dbReference>